<proteinExistence type="predicted"/>
<name>A0A8J7DDE2_9CYAN</name>
<accession>A0A8J7DDE2</accession>
<organism evidence="1 2">
    <name type="scientific">Vasconcelosia minhoensis LEGE 07310</name>
    <dbReference type="NCBI Taxonomy" id="915328"/>
    <lineage>
        <taxon>Bacteria</taxon>
        <taxon>Bacillati</taxon>
        <taxon>Cyanobacteriota</taxon>
        <taxon>Cyanophyceae</taxon>
        <taxon>Nodosilineales</taxon>
        <taxon>Cymatolegaceae</taxon>
        <taxon>Vasconcelosia</taxon>
        <taxon>Vasconcelosia minhoensis</taxon>
    </lineage>
</organism>
<dbReference type="RefSeq" id="WP_193908791.1">
    <property type="nucleotide sequence ID" value="NZ_JADEXG010000038.1"/>
</dbReference>
<dbReference type="AlphaFoldDB" id="A0A8J7DDE2"/>
<dbReference type="EMBL" id="JADEXG010000038">
    <property type="protein sequence ID" value="MBE9078683.1"/>
    <property type="molecule type" value="Genomic_DNA"/>
</dbReference>
<reference evidence="1" key="1">
    <citation type="submission" date="2020-10" db="EMBL/GenBank/DDBJ databases">
        <authorList>
            <person name="Castelo-Branco R."/>
            <person name="Eusebio N."/>
            <person name="Adriana R."/>
            <person name="Vieira A."/>
            <person name="Brugerolle De Fraissinette N."/>
            <person name="Rezende De Castro R."/>
            <person name="Schneider M.P."/>
            <person name="Vasconcelos V."/>
            <person name="Leao P.N."/>
        </authorList>
    </citation>
    <scope>NUCLEOTIDE SEQUENCE</scope>
    <source>
        <strain evidence="1">LEGE 07310</strain>
    </source>
</reference>
<evidence type="ECO:0000313" key="2">
    <source>
        <dbReference type="Proteomes" id="UP000636505"/>
    </source>
</evidence>
<gene>
    <name evidence="1" type="ORF">IQ241_15505</name>
</gene>
<keyword evidence="2" id="KW-1185">Reference proteome</keyword>
<dbReference type="Proteomes" id="UP000636505">
    <property type="component" value="Unassembled WGS sequence"/>
</dbReference>
<sequence length="103" mass="11673">MSDRGLSTGSDLPEDLQHLSQLIQAAAHQRDGDCPALLDLLRTLESLHSEIRDTLFRDALPNNRQRLYSLLRDIELQGGWPYIQRMKLSAFLVNLDANAKSED</sequence>
<evidence type="ECO:0000313" key="1">
    <source>
        <dbReference type="EMBL" id="MBE9078683.1"/>
    </source>
</evidence>
<protein>
    <submittedName>
        <fullName evidence="1">Uncharacterized protein</fullName>
    </submittedName>
</protein>
<comment type="caution">
    <text evidence="1">The sequence shown here is derived from an EMBL/GenBank/DDBJ whole genome shotgun (WGS) entry which is preliminary data.</text>
</comment>